<dbReference type="STRING" id="1218599.LEP1GSC195_2906"/>
<evidence type="ECO:0000313" key="3">
    <source>
        <dbReference type="Proteomes" id="UP000013984"/>
    </source>
</evidence>
<comment type="caution">
    <text evidence="2">The sequence shown here is derived from an EMBL/GenBank/DDBJ whole genome shotgun (WGS) entry which is preliminary data.</text>
</comment>
<evidence type="ECO:0000256" key="1">
    <source>
        <dbReference type="SAM" id="Phobius"/>
    </source>
</evidence>
<feature type="transmembrane region" description="Helical" evidence="1">
    <location>
        <begin position="115"/>
        <end position="137"/>
    </location>
</feature>
<keyword evidence="1" id="KW-1133">Transmembrane helix</keyword>
<proteinExistence type="predicted"/>
<keyword evidence="1" id="KW-0812">Transmembrane</keyword>
<feature type="transmembrane region" description="Helical" evidence="1">
    <location>
        <begin position="80"/>
        <end position="103"/>
    </location>
</feature>
<protein>
    <submittedName>
        <fullName evidence="2">PF13160 family protein</fullName>
    </submittedName>
</protein>
<dbReference type="RefSeq" id="WP_015681246.1">
    <property type="nucleotide sequence ID" value="NZ_AOGZ02000014.1"/>
</dbReference>
<feature type="transmembrane region" description="Helical" evidence="1">
    <location>
        <begin position="52"/>
        <end position="74"/>
    </location>
</feature>
<dbReference type="Proteomes" id="UP000013984">
    <property type="component" value="Unassembled WGS sequence"/>
</dbReference>
<organism evidence="2 3">
    <name type="scientific">Leptospira wolbachii serovar Codice str. CDC</name>
    <dbReference type="NCBI Taxonomy" id="1218599"/>
    <lineage>
        <taxon>Bacteria</taxon>
        <taxon>Pseudomonadati</taxon>
        <taxon>Spirochaetota</taxon>
        <taxon>Spirochaetia</taxon>
        <taxon>Leptospirales</taxon>
        <taxon>Leptospiraceae</taxon>
        <taxon>Leptospira</taxon>
    </lineage>
</organism>
<dbReference type="AlphaFoldDB" id="R9A6K3"/>
<dbReference type="OrthoDB" id="8590912at2"/>
<evidence type="ECO:0000313" key="2">
    <source>
        <dbReference type="EMBL" id="EOQ95880.1"/>
    </source>
</evidence>
<feature type="transmembrane region" description="Helical" evidence="1">
    <location>
        <begin position="6"/>
        <end position="31"/>
    </location>
</feature>
<sequence length="145" mass="16853">MHLLYTLALVVIFFILAVLHFLWSLNILWGFESALPRKKDGSFLFYPKKIESFLVGLALTLLAGFYFSFTGFIPLLFDSIVYQIGCWFTIVIFGIRAIGDFHYVGFTKRIKNKEFAYWDTILFSPLCLFISFLAYLVERGIESLF</sequence>
<name>R9A6K3_9LEPT</name>
<keyword evidence="1" id="KW-0472">Membrane</keyword>
<keyword evidence="3" id="KW-1185">Reference proteome</keyword>
<gene>
    <name evidence="2" type="ORF">LEP1GSC195_2906</name>
</gene>
<accession>R9A6K3</accession>
<dbReference type="Pfam" id="PF13160">
    <property type="entry name" value="DUF3995"/>
    <property type="match status" value="1"/>
</dbReference>
<dbReference type="InterPro" id="IPR025058">
    <property type="entry name" value="DUF3995"/>
</dbReference>
<dbReference type="EMBL" id="AOGZ02000014">
    <property type="protein sequence ID" value="EOQ95880.1"/>
    <property type="molecule type" value="Genomic_DNA"/>
</dbReference>
<reference evidence="2" key="1">
    <citation type="submission" date="2013-04" db="EMBL/GenBank/DDBJ databases">
        <authorList>
            <person name="Harkins D.M."/>
            <person name="Durkin A.S."/>
            <person name="Brinkac L.M."/>
            <person name="Haft D.H."/>
            <person name="Selengut J.D."/>
            <person name="Sanka R."/>
            <person name="DePew J."/>
            <person name="Purushe J."/>
            <person name="Galloway R.L."/>
            <person name="Vinetz J.M."/>
            <person name="Sutton G.G."/>
            <person name="Nierman W.C."/>
            <person name="Fouts D.E."/>
        </authorList>
    </citation>
    <scope>NUCLEOTIDE SEQUENCE [LARGE SCALE GENOMIC DNA]</scope>
    <source>
        <strain evidence="2">CDC</strain>
    </source>
</reference>